<reference evidence="1 2" key="1">
    <citation type="submission" date="2020-12" db="EMBL/GenBank/DDBJ databases">
        <title>Complete genome sequence of Erwinia phage pEa_SNUABM_5.</title>
        <authorList>
            <person name="Kim S.G."/>
            <person name="Lee S.B."/>
            <person name="Kwon J."/>
            <person name="Park S.C."/>
        </authorList>
    </citation>
    <scope>NUCLEOTIDE SEQUENCE [LARGE SCALE GENOMIC DNA]</scope>
</reference>
<gene>
    <name evidence="1" type="ORF">pEaSNUABM5_00243</name>
</gene>
<dbReference type="Proteomes" id="UP000596123">
    <property type="component" value="Segment"/>
</dbReference>
<evidence type="ECO:0000313" key="1">
    <source>
        <dbReference type="EMBL" id="QQO90385.1"/>
    </source>
</evidence>
<organism evidence="1 2">
    <name type="scientific">Erwinia phage pEa_SNUABM_5</name>
    <dbReference type="NCBI Taxonomy" id="2797313"/>
    <lineage>
        <taxon>Viruses</taxon>
        <taxon>Duplodnaviria</taxon>
        <taxon>Heunggongvirae</taxon>
        <taxon>Uroviricota</taxon>
        <taxon>Caudoviricetes</taxon>
        <taxon>Rivsvirus</taxon>
        <taxon>Rivsvirus SNUABM5</taxon>
    </lineage>
</organism>
<keyword evidence="2" id="KW-1185">Reference proteome</keyword>
<proteinExistence type="predicted"/>
<protein>
    <submittedName>
        <fullName evidence="1">Uncharacterized protein</fullName>
    </submittedName>
</protein>
<evidence type="ECO:0000313" key="2">
    <source>
        <dbReference type="Proteomes" id="UP000596123"/>
    </source>
</evidence>
<dbReference type="EMBL" id="MW366843">
    <property type="protein sequence ID" value="QQO90385.1"/>
    <property type="molecule type" value="Genomic_DNA"/>
</dbReference>
<sequence>MNKKPVARFIRGMTAPVSSELLPNPYHIGPVFVDELIQPTELGIYPGRQTPYDKDTSVLAALSAQVMARMLSQQVAQAVDKALQPNVPIQAEVKFDHSTNGMDIAMHIQHWAEVVRQTQVEETAVRVPPELRDRFKAEGFTDDELDRMVVYPERCNLTPPNLEIVYKLDPKTDGVS</sequence>
<name>A0A7T8EPP5_9CAUD</name>
<accession>A0A7T8EPP5</accession>